<dbReference type="EMBL" id="JABCIY010000115">
    <property type="protein sequence ID" value="KAF7192657.1"/>
    <property type="molecule type" value="Genomic_DNA"/>
</dbReference>
<dbReference type="AlphaFoldDB" id="A0A8H6VJF4"/>
<organism evidence="3 4">
    <name type="scientific">Pseudocercospora fuligena</name>
    <dbReference type="NCBI Taxonomy" id="685502"/>
    <lineage>
        <taxon>Eukaryota</taxon>
        <taxon>Fungi</taxon>
        <taxon>Dikarya</taxon>
        <taxon>Ascomycota</taxon>
        <taxon>Pezizomycotina</taxon>
        <taxon>Dothideomycetes</taxon>
        <taxon>Dothideomycetidae</taxon>
        <taxon>Mycosphaerellales</taxon>
        <taxon>Mycosphaerellaceae</taxon>
        <taxon>Pseudocercospora</taxon>
    </lineage>
</organism>
<keyword evidence="4" id="KW-1185">Reference proteome</keyword>
<dbReference type="Gene3D" id="3.40.50.1580">
    <property type="entry name" value="Nucleoside phosphorylase domain"/>
    <property type="match status" value="1"/>
</dbReference>
<accession>A0A8H6VJF4</accession>
<protein>
    <recommendedName>
        <fullName evidence="5">Nucleoside phosphorylase domain-containing protein</fullName>
    </recommendedName>
</protein>
<dbReference type="SUPFAM" id="SSF53167">
    <property type="entry name" value="Purine and uridine phosphorylases"/>
    <property type="match status" value="1"/>
</dbReference>
<dbReference type="OrthoDB" id="1577640at2759"/>
<sequence length="959" mass="106521">MGYTHSERDGYRVGVICALPRERTAVEAVLDERHGQLPNVEGDSNTYTYGRIGLHKVVIASLSAGDYGTVPAGGVASDMRRSFKAIKYTFMVGIAGAAPSLASRDGDVRLGDVVVGCAAGAPSIVSYRTGKATTDKNAFDIRSELAEPPAALRRAVAALQTAHQVDGPTYLIHLQHMLQSHPRLNKERIEEDYYNVPSAADTLYRTHIVHPPSAHNCDVCKNTAHSIVKRATRHLRDPPDLLHDLDRIKFITKSEDDTFDYPKVHYGTIASSDVLMKDAVQRDHACQQILAQKKAHVLCFEMEAAGLPRDLPCLVIRGLCDYCDSHKNDTWQNFAAAAAAAVTKDLLLKVDAEVVEQATPAHQTVGDRSESTVTTIRDTIANGIPVCMSAFASIDSMITKPADMTSLSSDLKNLYGLLGTIEHCLNDADFVQAMNNPRVSANLHDLTRNCLDIAQIIGSTIREYVAISTNPVNPDVDGLRGKEETLLRLREELRDHKLSLDTAIGVVNLIRNESIARASLRMEQQLQDVRAQLTALAQRITNREQTGLEQPSQQRQRSMQRSQVEHLRKGHQLLVALSIKTDMPTTHFSIQYNGKRVRESEELDKFPPNSSFQGLIHDSASAPLRAHLVAALLKNVERGTNALSTATADVTRPASDTHGTAADQTSVPGSFDDLRKRVEHALGSDMEHELLQRLLQKIIYARRIGYVLEDLDDPTFAVQLSASVPALSLRPEDIKGHLLTELELASSATSYLELDIASSDLPKPPLKYHNWTAAMSQALDSPLSDASSNAWVEVSPPAETSLPAPDLAAPRVQFIPVVAIHPPNLSDAWSETDSEPPDYDLKSAPLMPPEEKQEISLTRHEYRRTVGTGVDEYAPAEETSWYLRMLSTDTREEELEFFLMLRGPLRWPSLERYKSRLRKMCHPFTFFRPPSLANGKPNRFGYYYKGMWWRDPHKFYTYS</sequence>
<keyword evidence="1" id="KW-0175">Coiled coil</keyword>
<feature type="region of interest" description="Disordered" evidence="2">
    <location>
        <begin position="651"/>
        <end position="670"/>
    </location>
</feature>
<dbReference type="Proteomes" id="UP000660729">
    <property type="component" value="Unassembled WGS sequence"/>
</dbReference>
<evidence type="ECO:0000313" key="3">
    <source>
        <dbReference type="EMBL" id="KAF7192657.1"/>
    </source>
</evidence>
<dbReference type="InterPro" id="IPR053137">
    <property type="entry name" value="NLR-like"/>
</dbReference>
<dbReference type="PANTHER" id="PTHR46082:SF11">
    <property type="entry name" value="AAA+ ATPASE DOMAIN-CONTAINING PROTEIN-RELATED"/>
    <property type="match status" value="1"/>
</dbReference>
<dbReference type="GO" id="GO:0009116">
    <property type="term" value="P:nucleoside metabolic process"/>
    <property type="evidence" value="ECO:0007669"/>
    <property type="project" value="InterPro"/>
</dbReference>
<name>A0A8H6VJF4_9PEZI</name>
<comment type="caution">
    <text evidence="3">The sequence shown here is derived from an EMBL/GenBank/DDBJ whole genome shotgun (WGS) entry which is preliminary data.</text>
</comment>
<reference evidence="3" key="1">
    <citation type="submission" date="2020-04" db="EMBL/GenBank/DDBJ databases">
        <title>Draft genome resource of the tomato pathogen Pseudocercospora fuligena.</title>
        <authorList>
            <person name="Zaccaron A."/>
        </authorList>
    </citation>
    <scope>NUCLEOTIDE SEQUENCE</scope>
    <source>
        <strain evidence="3">PF001</strain>
    </source>
</reference>
<evidence type="ECO:0000256" key="2">
    <source>
        <dbReference type="SAM" id="MobiDB-lite"/>
    </source>
</evidence>
<evidence type="ECO:0000256" key="1">
    <source>
        <dbReference type="SAM" id="Coils"/>
    </source>
</evidence>
<gene>
    <name evidence="3" type="ORF">HII31_06016</name>
</gene>
<feature type="compositionally biased region" description="Low complexity" evidence="2">
    <location>
        <begin position="550"/>
        <end position="562"/>
    </location>
</feature>
<feature type="region of interest" description="Disordered" evidence="2">
    <location>
        <begin position="826"/>
        <end position="846"/>
    </location>
</feature>
<feature type="coiled-coil region" evidence="1">
    <location>
        <begin position="479"/>
        <end position="539"/>
    </location>
</feature>
<evidence type="ECO:0008006" key="5">
    <source>
        <dbReference type="Google" id="ProtNLM"/>
    </source>
</evidence>
<dbReference type="PANTHER" id="PTHR46082">
    <property type="entry name" value="ATP/GTP-BINDING PROTEIN-RELATED"/>
    <property type="match status" value="1"/>
</dbReference>
<feature type="region of interest" description="Disordered" evidence="2">
    <location>
        <begin position="544"/>
        <end position="564"/>
    </location>
</feature>
<dbReference type="InterPro" id="IPR035994">
    <property type="entry name" value="Nucleoside_phosphorylase_sf"/>
</dbReference>
<evidence type="ECO:0000313" key="4">
    <source>
        <dbReference type="Proteomes" id="UP000660729"/>
    </source>
</evidence>
<proteinExistence type="predicted"/>
<dbReference type="GO" id="GO:0003824">
    <property type="term" value="F:catalytic activity"/>
    <property type="evidence" value="ECO:0007669"/>
    <property type="project" value="InterPro"/>
</dbReference>